<dbReference type="InterPro" id="IPR008929">
    <property type="entry name" value="Chondroitin_lyas"/>
</dbReference>
<dbReference type="Proteomes" id="UP000199707">
    <property type="component" value="Unassembled WGS sequence"/>
</dbReference>
<protein>
    <submittedName>
        <fullName evidence="7">Heparinase II/III N-terminus</fullName>
    </submittedName>
</protein>
<dbReference type="Gene3D" id="2.70.98.70">
    <property type="match status" value="1"/>
</dbReference>
<dbReference type="InterPro" id="IPR012480">
    <property type="entry name" value="Hepar_II_III_C"/>
</dbReference>
<evidence type="ECO:0000313" key="8">
    <source>
        <dbReference type="Proteomes" id="UP000199707"/>
    </source>
</evidence>
<comment type="subcellular location">
    <subcellularLocation>
        <location evidence="1">Periplasm</location>
    </subcellularLocation>
</comment>
<keyword evidence="4" id="KW-0456">Lyase</keyword>
<dbReference type="GO" id="GO:0016829">
    <property type="term" value="F:lyase activity"/>
    <property type="evidence" value="ECO:0007669"/>
    <property type="project" value="UniProtKB-KW"/>
</dbReference>
<dbReference type="STRING" id="1502745.SAMN02799620_00976"/>
<dbReference type="GO" id="GO:0042597">
    <property type="term" value="C:periplasmic space"/>
    <property type="evidence" value="ECO:0007669"/>
    <property type="project" value="UniProtKB-SubCell"/>
</dbReference>
<dbReference type="SUPFAM" id="SSF48230">
    <property type="entry name" value="Chondroitin AC/alginate lyase"/>
    <property type="match status" value="1"/>
</dbReference>
<evidence type="ECO:0000256" key="2">
    <source>
        <dbReference type="ARBA" id="ARBA00022729"/>
    </source>
</evidence>
<evidence type="ECO:0000256" key="1">
    <source>
        <dbReference type="ARBA" id="ARBA00004418"/>
    </source>
</evidence>
<organism evidence="7 8">
    <name type="scientific">Mycolicibacterium fluoranthenivorans</name>
    <dbReference type="NCBI Taxonomy" id="258505"/>
    <lineage>
        <taxon>Bacteria</taxon>
        <taxon>Bacillati</taxon>
        <taxon>Actinomycetota</taxon>
        <taxon>Actinomycetes</taxon>
        <taxon>Mycobacteriales</taxon>
        <taxon>Mycobacteriaceae</taxon>
        <taxon>Mycolicibacterium</taxon>
    </lineage>
</organism>
<reference evidence="8" key="1">
    <citation type="submission" date="2016-10" db="EMBL/GenBank/DDBJ databases">
        <authorList>
            <person name="Varghese N."/>
            <person name="Submissions S."/>
        </authorList>
    </citation>
    <scope>NUCLEOTIDE SEQUENCE [LARGE SCALE GENOMIC DNA]</scope>
    <source>
        <strain evidence="8">UNC267MFSha1.1M11</strain>
    </source>
</reference>
<gene>
    <name evidence="7" type="ORF">SAMN02799620_00976</name>
</gene>
<name>A0A1G4VI17_9MYCO</name>
<dbReference type="PANTHER" id="PTHR39210:SF1">
    <property type="entry name" value="HEPARIN-SULFATE LYASE"/>
    <property type="match status" value="1"/>
</dbReference>
<evidence type="ECO:0000256" key="4">
    <source>
        <dbReference type="ARBA" id="ARBA00023239"/>
    </source>
</evidence>
<dbReference type="Gene3D" id="1.50.10.100">
    <property type="entry name" value="Chondroitin AC/alginate lyase"/>
    <property type="match status" value="1"/>
</dbReference>
<dbReference type="InterPro" id="IPR031680">
    <property type="entry name" value="Hepar_II_III_N"/>
</dbReference>
<feature type="domain" description="Heparin-sulfate lyase N-terminal" evidence="6">
    <location>
        <begin position="104"/>
        <end position="357"/>
    </location>
</feature>
<evidence type="ECO:0000256" key="3">
    <source>
        <dbReference type="ARBA" id="ARBA00022764"/>
    </source>
</evidence>
<evidence type="ECO:0000259" key="5">
    <source>
        <dbReference type="Pfam" id="PF07940"/>
    </source>
</evidence>
<keyword evidence="3" id="KW-0574">Periplasm</keyword>
<dbReference type="PANTHER" id="PTHR39210">
    <property type="entry name" value="HEPARIN-SULFATE LYASE"/>
    <property type="match status" value="1"/>
</dbReference>
<dbReference type="AlphaFoldDB" id="A0A1G4VI17"/>
<dbReference type="Pfam" id="PF07940">
    <property type="entry name" value="Hepar_II_III_C"/>
    <property type="match status" value="1"/>
</dbReference>
<sequence length="722" mass="79054">MSSLSWYAGRAARMSPPETVWRARRVVDMVVRRDGLRERADTEILADAEFDWDAALENFRAGTGRAVLLDQDRARRIAKLHQVQVRELVAAADRVLDGERAYFGYRTVNIGSPIDWNHDPITGYRWPGIAGSRIDHRVAASDPKWIWELNRLQHLPLLAQAWMYTGDSRYCETAFEHLDSWLDQNPIGRGISWRSAFEVGLRAISVAIAVQGLRNAPGLTTPRYRRIIRMLDAAARYCWRARSRFSSANNHVIGELAGLLTVRMLCSELAAPAALYGRAVETLIAEAGRLILPDGAGAEQSIAYQIFTEELLAAVVVLLRLGGRPVPSELTDALDRAAGYLVSLVGSNDPDPRYGDDDDSFALRLGAEHKRTVREHLGIIAAVTGNVTASRYGQSTLTAAWYADALQTATDELGTGVGRDEPRPSRYASHGGLVVLCGGRRRVSLDVGPLGHGEIAAHGHADALGVTLSVDGRELITDPGTASFYGSPAVRNVHRGTRSHPTVCVDNTDQSTIGGPFYWRHRSRTRVHAVDLERGIVDAEHDGYRRLDDPVVHRRWLIAPPDTATVVVVDLIDGRAAHDIAVSWPLHPDLHSTPTSEGQRITRDRLPVLELCYAATSPIVAEQTRADGDSHLGWWSDRLEARVPAWLAGARCRSCTPVAILSVLRVSDLGALAEPRITHDASTLTASWSERGGRRELTIDASRPGAVFGTPLPSFVGSVSKS</sequence>
<evidence type="ECO:0000313" key="7">
    <source>
        <dbReference type="EMBL" id="SCX07122.1"/>
    </source>
</evidence>
<dbReference type="EMBL" id="FMUB01000002">
    <property type="protein sequence ID" value="SCX07122.1"/>
    <property type="molecule type" value="Genomic_DNA"/>
</dbReference>
<evidence type="ECO:0000259" key="6">
    <source>
        <dbReference type="Pfam" id="PF16889"/>
    </source>
</evidence>
<feature type="domain" description="Heparinase II/III-like C-terminal" evidence="5">
    <location>
        <begin position="422"/>
        <end position="604"/>
    </location>
</feature>
<proteinExistence type="predicted"/>
<keyword evidence="2" id="KW-0732">Signal</keyword>
<accession>A0A1G4VI17</accession>
<dbReference type="Pfam" id="PF16889">
    <property type="entry name" value="Hepar_II_III_N"/>
    <property type="match status" value="1"/>
</dbReference>